<keyword evidence="5 7" id="KW-0378">Hydrolase</keyword>
<dbReference type="Proteomes" id="UP001316803">
    <property type="component" value="Unassembled WGS sequence"/>
</dbReference>
<dbReference type="SUPFAM" id="SSF51445">
    <property type="entry name" value="(Trans)glycosidases"/>
    <property type="match status" value="1"/>
</dbReference>
<evidence type="ECO:0000313" key="10">
    <source>
        <dbReference type="Proteomes" id="UP001316803"/>
    </source>
</evidence>
<keyword evidence="10" id="KW-1185">Reference proteome</keyword>
<dbReference type="InterPro" id="IPR013780">
    <property type="entry name" value="Glyco_hydro_b"/>
</dbReference>
<organism evidence="9 10">
    <name type="scientific">Knufia fluminis</name>
    <dbReference type="NCBI Taxonomy" id="191047"/>
    <lineage>
        <taxon>Eukaryota</taxon>
        <taxon>Fungi</taxon>
        <taxon>Dikarya</taxon>
        <taxon>Ascomycota</taxon>
        <taxon>Pezizomycotina</taxon>
        <taxon>Eurotiomycetes</taxon>
        <taxon>Chaetothyriomycetidae</taxon>
        <taxon>Chaetothyriales</taxon>
        <taxon>Trichomeriaceae</taxon>
        <taxon>Knufia</taxon>
    </lineage>
</organism>
<gene>
    <name evidence="9" type="ORF">OHC33_003167</name>
</gene>
<dbReference type="Gene3D" id="2.60.40.1180">
    <property type="entry name" value="Golgi alpha-mannosidase II"/>
    <property type="match status" value="1"/>
</dbReference>
<dbReference type="Gene3D" id="2.60.120.260">
    <property type="entry name" value="Galactose-binding domain-like"/>
    <property type="match status" value="1"/>
</dbReference>
<comment type="caution">
    <text evidence="9">The sequence shown here is derived from an EMBL/GenBank/DDBJ whole genome shotgun (WGS) entry which is preliminary data.</text>
</comment>
<evidence type="ECO:0000259" key="8">
    <source>
        <dbReference type="Pfam" id="PF17801"/>
    </source>
</evidence>
<sequence>MGYNSYNDIGCSPNSTWMDASIRAMSSKGLVDLGYDYFQIDCGWQGFDRLPNGSITYDASFFPDGIQPLSNLARDLGMKWSMYTDQGVYSCDTRQLPEQLRPGSLGYEKQDAIMFAAWNTQYVKVDNCYIEPPENAPKDPRTDFPSRFAAMWNALQSVNIPEMLICQWGIPYINPSGDLEGPAQWTTPISTSYRMSDDIASGWENVMRIVNEAIHINLKGLSGPGHFADMDLLEVGNPGMTLAEQKSHFSLWAAFKSALMISTDVPNMSPETHSILSNKDIIAINQDPLGQLVKLTRRFTHDHDVYAGPLANNDQVVLLLDTSNTTRTLSINLTTLNIKSATLKDLWTGTTHLSVTSYTATVPPHGCIVLRLSNIVPSPSAQQQKYECHPASTFILSPGTTIKPLSSSTDFKAVLAPNGTSTLTIPNITTSATTTNIRFDYINAEIGYTFADKGPNVRGARISVNGGEGVEVLFPVSGYDWERDVLRGFLVRLGGFVVGQANTISVEAVGGGGSEFPLSGWGPEIVGVGVVM</sequence>
<dbReference type="GO" id="GO:0005975">
    <property type="term" value="P:carbohydrate metabolic process"/>
    <property type="evidence" value="ECO:0007669"/>
    <property type="project" value="InterPro"/>
</dbReference>
<dbReference type="InterPro" id="IPR013785">
    <property type="entry name" value="Aldolase_TIM"/>
</dbReference>
<evidence type="ECO:0000313" key="9">
    <source>
        <dbReference type="EMBL" id="KAK5955527.1"/>
    </source>
</evidence>
<dbReference type="SUPFAM" id="SSF51011">
    <property type="entry name" value="Glycosyl hydrolase domain"/>
    <property type="match status" value="1"/>
</dbReference>
<keyword evidence="7" id="KW-1015">Disulfide bond</keyword>
<evidence type="ECO:0000256" key="4">
    <source>
        <dbReference type="ARBA" id="ARBA00022729"/>
    </source>
</evidence>
<evidence type="ECO:0000256" key="1">
    <source>
        <dbReference type="ARBA" id="ARBA00001255"/>
    </source>
</evidence>
<keyword evidence="4" id="KW-0732">Signal</keyword>
<evidence type="ECO:0000256" key="2">
    <source>
        <dbReference type="ARBA" id="ARBA00009743"/>
    </source>
</evidence>
<accession>A0AAN8EPC1</accession>
<protein>
    <recommendedName>
        <fullName evidence="3 7">Alpha-galactosidase</fullName>
        <ecNumber evidence="3 7">3.2.1.22</ecNumber>
    </recommendedName>
    <alternativeName>
        <fullName evidence="7">Melibiase</fullName>
    </alternativeName>
</protein>
<dbReference type="InterPro" id="IPR002241">
    <property type="entry name" value="Glyco_hydro_27"/>
</dbReference>
<dbReference type="InterPro" id="IPR017853">
    <property type="entry name" value="GH"/>
</dbReference>
<dbReference type="Pfam" id="PF16499">
    <property type="entry name" value="Melibiase_2"/>
    <property type="match status" value="1"/>
</dbReference>
<name>A0AAN8EPC1_9EURO</name>
<dbReference type="Pfam" id="PF17801">
    <property type="entry name" value="Melibiase_C"/>
    <property type="match status" value="1"/>
</dbReference>
<dbReference type="PRINTS" id="PR00740">
    <property type="entry name" value="GLHYDRLASE27"/>
</dbReference>
<dbReference type="Gene3D" id="3.20.20.70">
    <property type="entry name" value="Aldolase class I"/>
    <property type="match status" value="1"/>
</dbReference>
<dbReference type="GO" id="GO:0004557">
    <property type="term" value="F:alpha-galactosidase activity"/>
    <property type="evidence" value="ECO:0007669"/>
    <property type="project" value="UniProtKB-EC"/>
</dbReference>
<proteinExistence type="inferred from homology"/>
<dbReference type="InterPro" id="IPR041233">
    <property type="entry name" value="Melibiase_C"/>
</dbReference>
<feature type="domain" description="Alpha galactosidase C-terminal" evidence="8">
    <location>
        <begin position="301"/>
        <end position="372"/>
    </location>
</feature>
<dbReference type="AlphaFoldDB" id="A0AAN8EPC1"/>
<evidence type="ECO:0000256" key="6">
    <source>
        <dbReference type="ARBA" id="ARBA00023295"/>
    </source>
</evidence>
<dbReference type="PANTHER" id="PTHR11452:SF75">
    <property type="entry name" value="ALPHA-GALACTOSIDASE MEL1"/>
    <property type="match status" value="1"/>
</dbReference>
<dbReference type="EC" id="3.2.1.22" evidence="3 7"/>
<dbReference type="EMBL" id="JAKLMC020000006">
    <property type="protein sequence ID" value="KAK5955527.1"/>
    <property type="molecule type" value="Genomic_DNA"/>
</dbReference>
<dbReference type="CDD" id="cd14792">
    <property type="entry name" value="GH27"/>
    <property type="match status" value="1"/>
</dbReference>
<comment type="similarity">
    <text evidence="2 7">Belongs to the glycosyl hydrolase 27 family.</text>
</comment>
<evidence type="ECO:0000256" key="7">
    <source>
        <dbReference type="RuleBase" id="RU361168"/>
    </source>
</evidence>
<keyword evidence="6 7" id="KW-0326">Glycosidase</keyword>
<evidence type="ECO:0000256" key="3">
    <source>
        <dbReference type="ARBA" id="ARBA00012755"/>
    </source>
</evidence>
<comment type="catalytic activity">
    <reaction evidence="1 7">
        <text>Hydrolysis of terminal, non-reducing alpha-D-galactose residues in alpha-D-galactosides, including galactose oligosaccharides, galactomannans and galactolipids.</text>
        <dbReference type="EC" id="3.2.1.22"/>
    </reaction>
</comment>
<evidence type="ECO:0000256" key="5">
    <source>
        <dbReference type="ARBA" id="ARBA00022801"/>
    </source>
</evidence>
<dbReference type="PANTHER" id="PTHR11452">
    <property type="entry name" value="ALPHA-GALACTOSIDASE/ALPHA-N-ACETYLGALACTOSAMINIDASE"/>
    <property type="match status" value="1"/>
</dbReference>
<reference evidence="9 10" key="1">
    <citation type="submission" date="2022-12" db="EMBL/GenBank/DDBJ databases">
        <title>Genomic features and morphological characterization of a novel Knufia sp. strain isolated from spacecraft assembly facility.</title>
        <authorList>
            <person name="Teixeira M."/>
            <person name="Chander A.M."/>
            <person name="Stajich J.E."/>
            <person name="Venkateswaran K."/>
        </authorList>
    </citation>
    <scope>NUCLEOTIDE SEQUENCE [LARGE SCALE GENOMIC DNA]</scope>
    <source>
        <strain evidence="9 10">FJI-L2-BK-P2</strain>
    </source>
</reference>